<dbReference type="EMBL" id="CP108036">
    <property type="protein sequence ID" value="WUN79205.1"/>
    <property type="molecule type" value="Genomic_DNA"/>
</dbReference>
<evidence type="ECO:0000256" key="1">
    <source>
        <dbReference type="SAM" id="MobiDB-lite"/>
    </source>
</evidence>
<protein>
    <submittedName>
        <fullName evidence="2">Uncharacterized protein</fullName>
    </submittedName>
</protein>
<evidence type="ECO:0000313" key="2">
    <source>
        <dbReference type="EMBL" id="WUN79205.1"/>
    </source>
</evidence>
<organism evidence="2 3">
    <name type="scientific">Streptomyces erythrochromogenes</name>
    <dbReference type="NCBI Taxonomy" id="285574"/>
    <lineage>
        <taxon>Bacteria</taxon>
        <taxon>Bacillati</taxon>
        <taxon>Actinomycetota</taxon>
        <taxon>Actinomycetes</taxon>
        <taxon>Kitasatosporales</taxon>
        <taxon>Streptomycetaceae</taxon>
        <taxon>Streptomyces</taxon>
    </lineage>
</organism>
<accession>A0ABZ1Q9D9</accession>
<dbReference type="RefSeq" id="WP_158714751.1">
    <property type="nucleotide sequence ID" value="NZ_CP108036.1"/>
</dbReference>
<reference evidence="2" key="1">
    <citation type="submission" date="2022-10" db="EMBL/GenBank/DDBJ databases">
        <title>The complete genomes of actinobacterial strains from the NBC collection.</title>
        <authorList>
            <person name="Joergensen T.S."/>
            <person name="Alvarez Arevalo M."/>
            <person name="Sterndorff E.B."/>
            <person name="Faurdal D."/>
            <person name="Vuksanovic O."/>
            <person name="Mourched A.-S."/>
            <person name="Charusanti P."/>
            <person name="Shaw S."/>
            <person name="Blin K."/>
            <person name="Weber T."/>
        </authorList>
    </citation>
    <scope>NUCLEOTIDE SEQUENCE</scope>
    <source>
        <strain evidence="2">NBC_00303</strain>
    </source>
</reference>
<evidence type="ECO:0000313" key="3">
    <source>
        <dbReference type="Proteomes" id="UP001432312"/>
    </source>
</evidence>
<gene>
    <name evidence="2" type="ORF">OHA91_12220</name>
</gene>
<proteinExistence type="predicted"/>
<dbReference type="GeneID" id="95496811"/>
<dbReference type="Proteomes" id="UP001432312">
    <property type="component" value="Chromosome"/>
</dbReference>
<name>A0ABZ1Q9D9_9ACTN</name>
<sequence>MPTTATREYEMFEHEIAAAARTTDLLREAAAYRVVRQARKARRTSLRGQEPRGRVTGSGTRGARSAPRPA</sequence>
<feature type="region of interest" description="Disordered" evidence="1">
    <location>
        <begin position="38"/>
        <end position="70"/>
    </location>
</feature>
<keyword evidence="3" id="KW-1185">Reference proteome</keyword>